<dbReference type="STRING" id="441959.B8MI10"/>
<keyword evidence="5" id="KW-0328">Glycosyltransferase</keyword>
<evidence type="ECO:0000259" key="14">
    <source>
        <dbReference type="Pfam" id="PF02434"/>
    </source>
</evidence>
<keyword evidence="10 13" id="KW-1133">Transmembrane helix</keyword>
<dbReference type="InParanoid" id="B8MI10"/>
<organism evidence="15 16">
    <name type="scientific">Talaromyces stipitatus (strain ATCC 10500 / CBS 375.48 / QM 6759 / NRRL 1006)</name>
    <name type="common">Penicillium stipitatum</name>
    <dbReference type="NCBI Taxonomy" id="441959"/>
    <lineage>
        <taxon>Eukaryota</taxon>
        <taxon>Fungi</taxon>
        <taxon>Dikarya</taxon>
        <taxon>Ascomycota</taxon>
        <taxon>Pezizomycotina</taxon>
        <taxon>Eurotiomycetes</taxon>
        <taxon>Eurotiomycetidae</taxon>
        <taxon>Eurotiales</taxon>
        <taxon>Trichocomaceae</taxon>
        <taxon>Talaromyces</taxon>
        <taxon>Talaromyces sect. Talaromyces</taxon>
    </lineage>
</organism>
<evidence type="ECO:0000256" key="10">
    <source>
        <dbReference type="ARBA" id="ARBA00022989"/>
    </source>
</evidence>
<keyword evidence="11 13" id="KW-0472">Membrane</keyword>
<keyword evidence="8" id="KW-0547">Nucleotide-binding</keyword>
<dbReference type="Pfam" id="PF02434">
    <property type="entry name" value="Fringe"/>
    <property type="match status" value="1"/>
</dbReference>
<dbReference type="HOGENOM" id="CLU_022549_2_0_1"/>
<feature type="transmembrane region" description="Helical" evidence="13">
    <location>
        <begin position="12"/>
        <end position="29"/>
    </location>
</feature>
<evidence type="ECO:0000313" key="16">
    <source>
        <dbReference type="Proteomes" id="UP000001745"/>
    </source>
</evidence>
<evidence type="ECO:0000256" key="4">
    <source>
        <dbReference type="ARBA" id="ARBA00012557"/>
    </source>
</evidence>
<keyword evidence="16" id="KW-1185">Reference proteome</keyword>
<dbReference type="Proteomes" id="UP000001745">
    <property type="component" value="Unassembled WGS sequence"/>
</dbReference>
<accession>B8MI10</accession>
<dbReference type="PANTHER" id="PTHR23033:SF47">
    <property type="entry name" value="APPLE DOMAIN-CONTAINING PROTEIN-RELATED"/>
    <property type="match status" value="1"/>
</dbReference>
<dbReference type="GO" id="GO:0000166">
    <property type="term" value="F:nucleotide binding"/>
    <property type="evidence" value="ECO:0007669"/>
    <property type="project" value="UniProtKB-KW"/>
</dbReference>
<proteinExistence type="inferred from homology"/>
<dbReference type="AlphaFoldDB" id="B8MI10"/>
<feature type="compositionally biased region" description="Low complexity" evidence="12">
    <location>
        <begin position="85"/>
        <end position="97"/>
    </location>
</feature>
<reference evidence="16" key="1">
    <citation type="journal article" date="2015" name="Genome Announc.">
        <title>Genome sequence of the AIDS-associated pathogen Penicillium marneffei (ATCC18224) and its near taxonomic relative Talaromyces stipitatus (ATCC10500).</title>
        <authorList>
            <person name="Nierman W.C."/>
            <person name="Fedorova-Abrams N.D."/>
            <person name="Andrianopoulos A."/>
        </authorList>
    </citation>
    <scope>NUCLEOTIDE SEQUENCE [LARGE SCALE GENOMIC DNA]</scope>
    <source>
        <strain evidence="16">ATCC 10500 / CBS 375.48 / QM 6759 / NRRL 1006</strain>
    </source>
</reference>
<dbReference type="PANTHER" id="PTHR23033">
    <property type="entry name" value="BETA1,3-GALACTOSYLTRANSFERASE"/>
    <property type="match status" value="1"/>
</dbReference>
<dbReference type="PhylomeDB" id="B8MI10"/>
<comment type="pathway">
    <text evidence="2">Protein modification; protein glycosylation.</text>
</comment>
<comment type="similarity">
    <text evidence="3">Belongs to the glycosyltransferase 31 family. Beta3-Gal-T subfamily.</text>
</comment>
<evidence type="ECO:0000256" key="11">
    <source>
        <dbReference type="ARBA" id="ARBA00023136"/>
    </source>
</evidence>
<gene>
    <name evidence="15" type="ORF">TSTA_022260</name>
</gene>
<evidence type="ECO:0000256" key="8">
    <source>
        <dbReference type="ARBA" id="ARBA00022741"/>
    </source>
</evidence>
<sequence>MLPRKFYKDNRKIPLGFMLLTTTLFFYYLSLHKETVSNFDIPTEQHDYKAEVPSATSESLQAQLQAQRNIQIEEYYAKSEHQPEASSDTPSDSSSAPLYTPPAPDYASQGALKTSEITLLLKTGASLVWKRLPIHLLTSLAPERIAPENTIIYSDVPDVIGSHQLVDVLANTSSRTVLESPDFQPYLLQEDFDDKQGWIEGDIAGPIGGWKLDKYKFLPLINHAGHSQPDAKWYIYMEDDAFIFLPNLLQHLATFDWQDTWYVGSLAIKHGEIFAHGGAGFALSRGAWEKSFGADKNIIEKYENFTEAHGCGDHVLGHVLKDYGVTFGETHEAEQFTFGFSPESYWSTWFGEANWCKPIFSMHHMHAKDISRSYNMEKAWDLAQNGLMRHRDIYRTFIAPVIGRRIEWWDNRSSSHAITSSEAKAGENMYVPASVKSRDSWLKSWESVDNCEDACLAWPECVQWSFYEDLCKMSDRVVLGTGYTAKDPRRLTALKTTSGWVPKRIERWTCDN</sequence>
<dbReference type="InterPro" id="IPR026050">
    <property type="entry name" value="C1GALT1/C1GALT1_chp1"/>
</dbReference>
<evidence type="ECO:0000256" key="9">
    <source>
        <dbReference type="ARBA" id="ARBA00022968"/>
    </source>
</evidence>
<dbReference type="eggNOG" id="KOG2246">
    <property type="taxonomic scope" value="Eukaryota"/>
</dbReference>
<evidence type="ECO:0000256" key="12">
    <source>
        <dbReference type="SAM" id="MobiDB-lite"/>
    </source>
</evidence>
<evidence type="ECO:0000256" key="6">
    <source>
        <dbReference type="ARBA" id="ARBA00022679"/>
    </source>
</evidence>
<evidence type="ECO:0000256" key="5">
    <source>
        <dbReference type="ARBA" id="ARBA00022676"/>
    </source>
</evidence>
<protein>
    <recommendedName>
        <fullName evidence="4">N-acetylgalactosaminide beta-1,3-galactosyltransferase</fullName>
        <ecNumber evidence="4">2.4.1.122</ecNumber>
    </recommendedName>
</protein>
<evidence type="ECO:0000256" key="1">
    <source>
        <dbReference type="ARBA" id="ARBA00004606"/>
    </source>
</evidence>
<dbReference type="Gene3D" id="3.90.550.50">
    <property type="match status" value="1"/>
</dbReference>
<dbReference type="OrthoDB" id="414175at2759"/>
<dbReference type="GeneID" id="8098492"/>
<feature type="region of interest" description="Disordered" evidence="12">
    <location>
        <begin position="78"/>
        <end position="105"/>
    </location>
</feature>
<evidence type="ECO:0000256" key="7">
    <source>
        <dbReference type="ARBA" id="ARBA00022692"/>
    </source>
</evidence>
<dbReference type="GO" id="GO:0016020">
    <property type="term" value="C:membrane"/>
    <property type="evidence" value="ECO:0007669"/>
    <property type="project" value="UniProtKB-SubCell"/>
</dbReference>
<feature type="domain" description="Fringe-like glycosyltransferase" evidence="14">
    <location>
        <begin position="228"/>
        <end position="300"/>
    </location>
</feature>
<keyword evidence="7 13" id="KW-0812">Transmembrane</keyword>
<name>B8MI10_TALSN</name>
<keyword evidence="9" id="KW-0735">Signal-anchor</keyword>
<dbReference type="EC" id="2.4.1.122" evidence="4"/>
<dbReference type="EMBL" id="EQ962656">
    <property type="protein sequence ID" value="EED17172.1"/>
    <property type="molecule type" value="Genomic_DNA"/>
</dbReference>
<evidence type="ECO:0000256" key="3">
    <source>
        <dbReference type="ARBA" id="ARBA00006462"/>
    </source>
</evidence>
<dbReference type="OMA" id="EDLCKMD"/>
<evidence type="ECO:0000256" key="2">
    <source>
        <dbReference type="ARBA" id="ARBA00004922"/>
    </source>
</evidence>
<dbReference type="InterPro" id="IPR003378">
    <property type="entry name" value="Fringe-like_glycosylTrfase"/>
</dbReference>
<evidence type="ECO:0000256" key="13">
    <source>
        <dbReference type="SAM" id="Phobius"/>
    </source>
</evidence>
<dbReference type="GO" id="GO:0016263">
    <property type="term" value="F:glycoprotein-N-acetylgalactosamine 3-beta-galactosyltransferase activity"/>
    <property type="evidence" value="ECO:0007669"/>
    <property type="project" value="UniProtKB-EC"/>
</dbReference>
<dbReference type="VEuPathDB" id="FungiDB:TSTA_022260"/>
<keyword evidence="6" id="KW-0808">Transferase</keyword>
<dbReference type="RefSeq" id="XP_002484406.1">
    <property type="nucleotide sequence ID" value="XM_002484361.1"/>
</dbReference>
<comment type="subcellular location">
    <subcellularLocation>
        <location evidence="1">Membrane</location>
        <topology evidence="1">Single-pass type II membrane protein</topology>
    </subcellularLocation>
</comment>
<evidence type="ECO:0000313" key="15">
    <source>
        <dbReference type="EMBL" id="EED17172.1"/>
    </source>
</evidence>